<dbReference type="InterPro" id="IPR001940">
    <property type="entry name" value="Peptidase_S1C"/>
</dbReference>
<keyword evidence="1" id="KW-0645">Protease</keyword>
<name>A0A0G0PV29_9BACT</name>
<comment type="caution">
    <text evidence="4">The sequence shown here is derived from an EMBL/GenBank/DDBJ whole genome shotgun (WGS) entry which is preliminary data.</text>
</comment>
<dbReference type="SUPFAM" id="SSF50156">
    <property type="entry name" value="PDZ domain-like"/>
    <property type="match status" value="1"/>
</dbReference>
<dbReference type="PROSITE" id="PS50106">
    <property type="entry name" value="PDZ"/>
    <property type="match status" value="1"/>
</dbReference>
<evidence type="ECO:0000256" key="1">
    <source>
        <dbReference type="ARBA" id="ARBA00022670"/>
    </source>
</evidence>
<dbReference type="InterPro" id="IPR051201">
    <property type="entry name" value="Chloro_Bact_Ser_Proteases"/>
</dbReference>
<feature type="domain" description="PDZ" evidence="3">
    <location>
        <begin position="282"/>
        <end position="359"/>
    </location>
</feature>
<gene>
    <name evidence="4" type="ORF">UT64_C0044G0006</name>
</gene>
<reference evidence="4 5" key="1">
    <citation type="journal article" date="2015" name="Nature">
        <title>rRNA introns, odd ribosomes, and small enigmatic genomes across a large radiation of phyla.</title>
        <authorList>
            <person name="Brown C.T."/>
            <person name="Hug L.A."/>
            <person name="Thomas B.C."/>
            <person name="Sharon I."/>
            <person name="Castelle C.J."/>
            <person name="Singh A."/>
            <person name="Wilkins M.J."/>
            <person name="Williams K.H."/>
            <person name="Banfield J.F."/>
        </authorList>
    </citation>
    <scope>NUCLEOTIDE SEQUENCE [LARGE SCALE GENOMIC DNA]</scope>
</reference>
<dbReference type="AlphaFoldDB" id="A0A0G0PV29"/>
<sequence>MDKKIIILLFVLFTGIGLGLNLKDFAYKTAEPLVADILRLDEQEATIRAIKKVSPAVVSITVYETQPTQIMDVNTGNITIRNENVKKGAGTGFLISSDGLIITNKHVINTEKENGSYKIYLNNGKQYYAQLIGKDPLNDLALLKIFDKNLPFVELGDSDKLSAGTAVIAIGNTLGLYQNSVTKGIVSGLNRSIVASDQTGNSESLGNVIQTDAQINLGNSGGPLIDLNGKVIGVNVATDSSGSSIGFAIPINDAKTVIKSAKENGRIIRPRVGIRYLMLDEQTAFEKKLTRQQGAWVNSGNSGFASVTTGSPAEKAGIIDGDIVFEINGIKVEGQNTLISITQRYKPGDRIGLKIQRGNKIFNKIVVLDEFK</sequence>
<dbReference type="GO" id="GO:0006508">
    <property type="term" value="P:proteolysis"/>
    <property type="evidence" value="ECO:0007669"/>
    <property type="project" value="UniProtKB-KW"/>
</dbReference>
<dbReference type="Gene3D" id="2.40.10.120">
    <property type="match status" value="1"/>
</dbReference>
<dbReference type="PANTHER" id="PTHR43343:SF3">
    <property type="entry name" value="PROTEASE DO-LIKE 8, CHLOROPLASTIC"/>
    <property type="match status" value="1"/>
</dbReference>
<dbReference type="Gene3D" id="2.30.42.10">
    <property type="match status" value="1"/>
</dbReference>
<evidence type="ECO:0000313" key="4">
    <source>
        <dbReference type="EMBL" id="KKR32029.1"/>
    </source>
</evidence>
<dbReference type="GO" id="GO:0004252">
    <property type="term" value="F:serine-type endopeptidase activity"/>
    <property type="evidence" value="ECO:0007669"/>
    <property type="project" value="InterPro"/>
</dbReference>
<dbReference type="PRINTS" id="PR00834">
    <property type="entry name" value="PROTEASES2C"/>
</dbReference>
<dbReference type="EMBL" id="LBXO01000044">
    <property type="protein sequence ID" value="KKR32029.1"/>
    <property type="molecule type" value="Genomic_DNA"/>
</dbReference>
<protein>
    <submittedName>
        <fullName evidence="4">2-alkenal reductase</fullName>
    </submittedName>
</protein>
<keyword evidence="2" id="KW-0378">Hydrolase</keyword>
<dbReference type="Proteomes" id="UP000034137">
    <property type="component" value="Unassembled WGS sequence"/>
</dbReference>
<dbReference type="Pfam" id="PF13180">
    <property type="entry name" value="PDZ_2"/>
    <property type="match status" value="1"/>
</dbReference>
<dbReference type="SUPFAM" id="SSF50494">
    <property type="entry name" value="Trypsin-like serine proteases"/>
    <property type="match status" value="1"/>
</dbReference>
<dbReference type="PANTHER" id="PTHR43343">
    <property type="entry name" value="PEPTIDASE S12"/>
    <property type="match status" value="1"/>
</dbReference>
<evidence type="ECO:0000259" key="3">
    <source>
        <dbReference type="PROSITE" id="PS50106"/>
    </source>
</evidence>
<evidence type="ECO:0000313" key="5">
    <source>
        <dbReference type="Proteomes" id="UP000034137"/>
    </source>
</evidence>
<proteinExistence type="predicted"/>
<dbReference type="InterPro" id="IPR001478">
    <property type="entry name" value="PDZ"/>
</dbReference>
<evidence type="ECO:0000256" key="2">
    <source>
        <dbReference type="ARBA" id="ARBA00022801"/>
    </source>
</evidence>
<accession>A0A0G0PV29</accession>
<organism evidence="4 5">
    <name type="scientific">Candidatus Falkowbacteria bacterium GW2011_GWF2_39_8</name>
    <dbReference type="NCBI Taxonomy" id="1618642"/>
    <lineage>
        <taxon>Bacteria</taxon>
        <taxon>Candidatus Falkowiibacteriota</taxon>
    </lineage>
</organism>
<dbReference type="Pfam" id="PF13365">
    <property type="entry name" value="Trypsin_2"/>
    <property type="match status" value="1"/>
</dbReference>
<dbReference type="InterPro" id="IPR009003">
    <property type="entry name" value="Peptidase_S1_PA"/>
</dbReference>
<dbReference type="InterPro" id="IPR036034">
    <property type="entry name" value="PDZ_sf"/>
</dbReference>
<dbReference type="CDD" id="cd06779">
    <property type="entry name" value="cpPDZ_Deg_HtrA-like"/>
    <property type="match status" value="1"/>
</dbReference>